<dbReference type="PANTHER" id="PTHR11712">
    <property type="entry name" value="POLYKETIDE SYNTHASE-RELATED"/>
    <property type="match status" value="1"/>
</dbReference>
<dbReference type="Pfam" id="PF00109">
    <property type="entry name" value="ketoacyl-synt"/>
    <property type="match status" value="1"/>
</dbReference>
<keyword evidence="16" id="KW-1185">Reference proteome</keyword>
<dbReference type="InterPro" id="IPR014031">
    <property type="entry name" value="Ketoacyl_synth_C"/>
</dbReference>
<dbReference type="GO" id="GO:0004315">
    <property type="term" value="F:3-oxoacyl-[acyl-carrier-protein] synthase activity"/>
    <property type="evidence" value="ECO:0007669"/>
    <property type="project" value="UniProtKB-EC"/>
</dbReference>
<reference evidence="15 16" key="1">
    <citation type="submission" date="2009-06" db="EMBL/GenBank/DDBJ databases">
        <title>Complete sequence of Desulfovibrio salexigens DSM 2638.</title>
        <authorList>
            <consortium name="US DOE Joint Genome Institute"/>
            <person name="Lucas S."/>
            <person name="Copeland A."/>
            <person name="Lapidus A."/>
            <person name="Glavina del Rio T."/>
            <person name="Tice H."/>
            <person name="Bruce D."/>
            <person name="Goodwin L."/>
            <person name="Pitluck S."/>
            <person name="Munk A.C."/>
            <person name="Brettin T."/>
            <person name="Detter J.C."/>
            <person name="Han C."/>
            <person name="Tapia R."/>
            <person name="Larimer F."/>
            <person name="Land M."/>
            <person name="Hauser L."/>
            <person name="Kyrpides N."/>
            <person name="Anderson I."/>
            <person name="Wall J.D."/>
            <person name="Arkin A.P."/>
            <person name="Dehal P."/>
            <person name="Chivian D."/>
            <person name="Giles B."/>
            <person name="Hazen T.C."/>
        </authorList>
    </citation>
    <scope>NUCLEOTIDE SEQUENCE [LARGE SCALE GENOMIC DNA]</scope>
    <source>
        <strain evidence="16">ATCC 14822 / DSM 2638 / NCIMB 8403 / VKM B-1763</strain>
    </source>
</reference>
<dbReference type="eggNOG" id="COG0304">
    <property type="taxonomic scope" value="Bacteria"/>
</dbReference>
<keyword evidence="7" id="KW-0012">Acyltransferase</keyword>
<protein>
    <recommendedName>
        <fullName evidence="8">3-oxoacyl-[acyl-carrier-protein] synthase 1</fullName>
        <ecNumber evidence="4">2.3.1.41</ecNumber>
    </recommendedName>
    <alternativeName>
        <fullName evidence="9">3-oxoacyl-[acyl-carrier-protein] synthase I</fullName>
    </alternativeName>
    <alternativeName>
        <fullName evidence="10">Beta-ketoacyl-ACP synthase I</fullName>
    </alternativeName>
</protein>
<evidence type="ECO:0000313" key="15">
    <source>
        <dbReference type="EMBL" id="ACS78607.1"/>
    </source>
</evidence>
<evidence type="ECO:0000256" key="3">
    <source>
        <dbReference type="ARBA" id="ARBA00011738"/>
    </source>
</evidence>
<organism evidence="15 16">
    <name type="scientific">Maridesulfovibrio salexigens (strain ATCC 14822 / DSM 2638 / NCIMB 8403 / VKM B-1763)</name>
    <name type="common">Desulfovibrio salexigens</name>
    <dbReference type="NCBI Taxonomy" id="526222"/>
    <lineage>
        <taxon>Bacteria</taxon>
        <taxon>Pseudomonadati</taxon>
        <taxon>Thermodesulfobacteriota</taxon>
        <taxon>Desulfovibrionia</taxon>
        <taxon>Desulfovibrionales</taxon>
        <taxon>Desulfovibrionaceae</taxon>
        <taxon>Maridesulfovibrio</taxon>
    </lineage>
</organism>
<evidence type="ECO:0000256" key="13">
    <source>
        <dbReference type="RuleBase" id="RU003694"/>
    </source>
</evidence>
<dbReference type="InterPro" id="IPR014030">
    <property type="entry name" value="Ketoacyl_synth_N"/>
</dbReference>
<keyword evidence="6 13" id="KW-0808">Transferase</keyword>
<evidence type="ECO:0000256" key="6">
    <source>
        <dbReference type="ARBA" id="ARBA00022679"/>
    </source>
</evidence>
<dbReference type="InterPro" id="IPR016039">
    <property type="entry name" value="Thiolase-like"/>
</dbReference>
<dbReference type="HOGENOM" id="CLU_000022_69_2_7"/>
<dbReference type="EMBL" id="CP001649">
    <property type="protein sequence ID" value="ACS78607.1"/>
    <property type="molecule type" value="Genomic_DNA"/>
</dbReference>
<sequence length="404" mass="42602">MYKVAITGIGAISVLGVDLETIADALKQGHSGIEVDEERIKLGFESPLTGVIKDFAPKKWLARKQRKTMPDFAVQAYAAAKQALELSGLTEEDLHNDESGLIFGCDSSCIAALDQVELLKERGETSLIGSGAVFRSMTSCVTMNLNTLFKTRGASWTISSACSSGGHAVGQAFNLIATGQQERIICGGAQELNWQSMCSFDGLGAFSNHTANPSQASRPFDKNRDGLVPSGGAAAIVLERYDLAKERGAEILGVVSGYGFSSDGEHISVPGRDGLARAGSKALKLAGLTPADIDYICAHATSTPAGDGAEAANIHTLFGDNSPRISSTKSMTGHELWMSGASQVVYTTLMNRYGFTAPNINFTEGDDETSGLNILTETDSRPPQKALLNSAGFGGTNSCLVLEF</sequence>
<evidence type="ECO:0000256" key="2">
    <source>
        <dbReference type="ARBA" id="ARBA00008467"/>
    </source>
</evidence>
<dbReference type="STRING" id="526222.Desal_0540"/>
<gene>
    <name evidence="15" type="ordered locus">Desal_0540</name>
</gene>
<evidence type="ECO:0000256" key="8">
    <source>
        <dbReference type="ARBA" id="ARBA00039450"/>
    </source>
</evidence>
<evidence type="ECO:0000313" key="16">
    <source>
        <dbReference type="Proteomes" id="UP000002601"/>
    </source>
</evidence>
<evidence type="ECO:0000256" key="4">
    <source>
        <dbReference type="ARBA" id="ARBA00013191"/>
    </source>
</evidence>
<dbReference type="InterPro" id="IPR020841">
    <property type="entry name" value="PKS_Beta-ketoAc_synthase_dom"/>
</dbReference>
<evidence type="ECO:0000256" key="7">
    <source>
        <dbReference type="ARBA" id="ARBA00023315"/>
    </source>
</evidence>
<evidence type="ECO:0000256" key="11">
    <source>
        <dbReference type="ARBA" id="ARBA00048121"/>
    </source>
</evidence>
<evidence type="ECO:0000259" key="14">
    <source>
        <dbReference type="PROSITE" id="PS52004"/>
    </source>
</evidence>
<comment type="subcellular location">
    <subcellularLocation>
        <location evidence="1">Cytoplasm</location>
    </subcellularLocation>
</comment>
<dbReference type="SUPFAM" id="SSF53901">
    <property type="entry name" value="Thiolase-like"/>
    <property type="match status" value="2"/>
</dbReference>
<dbReference type="PANTHER" id="PTHR11712:SF306">
    <property type="entry name" value="3-OXOACYL-[ACYL-CARRIER-PROTEIN] SYNTHASE 1"/>
    <property type="match status" value="1"/>
</dbReference>
<evidence type="ECO:0000256" key="10">
    <source>
        <dbReference type="ARBA" id="ARBA00042143"/>
    </source>
</evidence>
<feature type="domain" description="Ketosynthase family 3 (KS3)" evidence="14">
    <location>
        <begin position="1"/>
        <end position="404"/>
    </location>
</feature>
<evidence type="ECO:0000256" key="5">
    <source>
        <dbReference type="ARBA" id="ARBA00022490"/>
    </source>
</evidence>
<dbReference type="CDD" id="cd00834">
    <property type="entry name" value="KAS_I_II"/>
    <property type="match status" value="1"/>
</dbReference>
<dbReference type="InterPro" id="IPR000794">
    <property type="entry name" value="Beta-ketoacyl_synthase"/>
</dbReference>
<dbReference type="EC" id="2.3.1.41" evidence="4"/>
<dbReference type="RefSeq" id="WP_015850426.1">
    <property type="nucleotide sequence ID" value="NC_012881.1"/>
</dbReference>
<evidence type="ECO:0000256" key="1">
    <source>
        <dbReference type="ARBA" id="ARBA00004496"/>
    </source>
</evidence>
<dbReference type="Proteomes" id="UP000002601">
    <property type="component" value="Chromosome"/>
</dbReference>
<comment type="similarity">
    <text evidence="2 13">Belongs to the thiolase-like superfamily. Beta-ketoacyl-ACP synthases family.</text>
</comment>
<evidence type="ECO:0000256" key="9">
    <source>
        <dbReference type="ARBA" id="ARBA00041620"/>
    </source>
</evidence>
<dbReference type="Gene3D" id="3.40.47.10">
    <property type="match status" value="1"/>
</dbReference>
<name>C6BXP9_MARSD</name>
<dbReference type="SMART" id="SM00825">
    <property type="entry name" value="PKS_KS"/>
    <property type="match status" value="1"/>
</dbReference>
<dbReference type="OrthoDB" id="9808669at2"/>
<comment type="catalytic activity">
    <reaction evidence="12">
        <text>a fatty acyl-[ACP] + malonyl-[ACP] + H(+) = a 3-oxoacyl-[ACP] + holo-[ACP] + CO2</text>
        <dbReference type="Rhea" id="RHEA:22836"/>
        <dbReference type="Rhea" id="RHEA-COMP:9623"/>
        <dbReference type="Rhea" id="RHEA-COMP:9685"/>
        <dbReference type="Rhea" id="RHEA-COMP:9916"/>
        <dbReference type="Rhea" id="RHEA-COMP:14125"/>
        <dbReference type="ChEBI" id="CHEBI:15378"/>
        <dbReference type="ChEBI" id="CHEBI:16526"/>
        <dbReference type="ChEBI" id="CHEBI:64479"/>
        <dbReference type="ChEBI" id="CHEBI:78449"/>
        <dbReference type="ChEBI" id="CHEBI:78776"/>
        <dbReference type="ChEBI" id="CHEBI:138651"/>
        <dbReference type="EC" id="2.3.1.41"/>
    </reaction>
    <physiologicalReaction direction="left-to-right" evidence="12">
        <dbReference type="Rhea" id="RHEA:22837"/>
    </physiologicalReaction>
</comment>
<proteinExistence type="inferred from homology"/>
<dbReference type="KEGG" id="dsa:Desal_0540"/>
<evidence type="ECO:0000256" key="12">
    <source>
        <dbReference type="ARBA" id="ARBA00048506"/>
    </source>
</evidence>
<keyword evidence="5" id="KW-0963">Cytoplasm</keyword>
<dbReference type="GO" id="GO:0006633">
    <property type="term" value="P:fatty acid biosynthetic process"/>
    <property type="evidence" value="ECO:0007669"/>
    <property type="project" value="TreeGrafter"/>
</dbReference>
<dbReference type="AlphaFoldDB" id="C6BXP9"/>
<comment type="catalytic activity">
    <reaction evidence="11">
        <text>(3Z)-decenoyl-[ACP] + malonyl-[ACP] + H(+) = 3-oxo-(5Z)-dodecenoyl-[ACP] + holo-[ACP] + CO2</text>
        <dbReference type="Rhea" id="RHEA:54940"/>
        <dbReference type="Rhea" id="RHEA-COMP:9623"/>
        <dbReference type="Rhea" id="RHEA-COMP:9685"/>
        <dbReference type="Rhea" id="RHEA-COMP:9927"/>
        <dbReference type="Rhea" id="RHEA-COMP:14042"/>
        <dbReference type="ChEBI" id="CHEBI:15378"/>
        <dbReference type="ChEBI" id="CHEBI:16526"/>
        <dbReference type="ChEBI" id="CHEBI:64479"/>
        <dbReference type="ChEBI" id="CHEBI:78449"/>
        <dbReference type="ChEBI" id="CHEBI:78798"/>
        <dbReference type="ChEBI" id="CHEBI:138410"/>
    </reaction>
    <physiologicalReaction direction="left-to-right" evidence="11">
        <dbReference type="Rhea" id="RHEA:54941"/>
    </physiologicalReaction>
</comment>
<dbReference type="Pfam" id="PF02801">
    <property type="entry name" value="Ketoacyl-synt_C"/>
    <property type="match status" value="1"/>
</dbReference>
<dbReference type="PROSITE" id="PS52004">
    <property type="entry name" value="KS3_2"/>
    <property type="match status" value="1"/>
</dbReference>
<accession>C6BXP9</accession>
<dbReference type="GO" id="GO:0005829">
    <property type="term" value="C:cytosol"/>
    <property type="evidence" value="ECO:0007669"/>
    <property type="project" value="TreeGrafter"/>
</dbReference>
<comment type="subunit">
    <text evidence="3">Homodimer.</text>
</comment>